<evidence type="ECO:0000313" key="2">
    <source>
        <dbReference type="EMBL" id="CAG7827906.1"/>
    </source>
</evidence>
<feature type="compositionally biased region" description="Polar residues" evidence="1">
    <location>
        <begin position="26"/>
        <end position="36"/>
    </location>
</feature>
<feature type="compositionally biased region" description="Basic and acidic residues" evidence="1">
    <location>
        <begin position="54"/>
        <end position="64"/>
    </location>
</feature>
<protein>
    <submittedName>
        <fullName evidence="2">Uncharacterized protein</fullName>
    </submittedName>
</protein>
<evidence type="ECO:0000313" key="3">
    <source>
        <dbReference type="Proteomes" id="UP000708208"/>
    </source>
</evidence>
<accession>A0A8J2PU02</accession>
<sequence>MAEETNNTSQDLSPQNTLPPAEKTSDSQTTGKNSILKNRDPQEPPIISNGTHNAHTDCNFKSEDVSEPPLNHQETSEGSQCRLLKCHRGNLNNCQDSLIDLPSYVNHLETIHKIPEYNAKNGVFTLEHTLQNLYSADADWNCMFVKIYGQVFIPRLFLRFHILHAALSLIGPALDAESFSARISFLRPKNRRPLIETVIPIVPISVTDPEIAEEWVHPVLTKSMLKQISMIASDRDKDKSQSKQSLSWRIQYQVVPITKNPTTEPYR</sequence>
<comment type="caution">
    <text evidence="2">The sequence shown here is derived from an EMBL/GenBank/DDBJ whole genome shotgun (WGS) entry which is preliminary data.</text>
</comment>
<name>A0A8J2PU02_9HEXA</name>
<proteinExistence type="predicted"/>
<dbReference type="Proteomes" id="UP000708208">
    <property type="component" value="Unassembled WGS sequence"/>
</dbReference>
<dbReference type="EMBL" id="CAJVCH010545312">
    <property type="protein sequence ID" value="CAG7827906.1"/>
    <property type="molecule type" value="Genomic_DNA"/>
</dbReference>
<evidence type="ECO:0000256" key="1">
    <source>
        <dbReference type="SAM" id="MobiDB-lite"/>
    </source>
</evidence>
<feature type="compositionally biased region" description="Polar residues" evidence="1">
    <location>
        <begin position="1"/>
        <end position="18"/>
    </location>
</feature>
<feature type="region of interest" description="Disordered" evidence="1">
    <location>
        <begin position="1"/>
        <end position="76"/>
    </location>
</feature>
<gene>
    <name evidence="2" type="ORF">AFUS01_LOCUS37862</name>
</gene>
<keyword evidence="3" id="KW-1185">Reference proteome</keyword>
<organism evidence="2 3">
    <name type="scientific">Allacma fusca</name>
    <dbReference type="NCBI Taxonomy" id="39272"/>
    <lineage>
        <taxon>Eukaryota</taxon>
        <taxon>Metazoa</taxon>
        <taxon>Ecdysozoa</taxon>
        <taxon>Arthropoda</taxon>
        <taxon>Hexapoda</taxon>
        <taxon>Collembola</taxon>
        <taxon>Symphypleona</taxon>
        <taxon>Sminthuridae</taxon>
        <taxon>Allacma</taxon>
    </lineage>
</organism>
<reference evidence="2" key="1">
    <citation type="submission" date="2021-06" db="EMBL/GenBank/DDBJ databases">
        <authorList>
            <person name="Hodson N. C."/>
            <person name="Mongue J. A."/>
            <person name="Jaron S. K."/>
        </authorList>
    </citation>
    <scope>NUCLEOTIDE SEQUENCE</scope>
</reference>
<dbReference type="AlphaFoldDB" id="A0A8J2PU02"/>